<keyword evidence="1" id="KW-0732">Signal</keyword>
<organism evidence="2 3">
    <name type="scientific">Saccharothrix syringae</name>
    <name type="common">Nocardiopsis syringae</name>
    <dbReference type="NCBI Taxonomy" id="103733"/>
    <lineage>
        <taxon>Bacteria</taxon>
        <taxon>Bacillati</taxon>
        <taxon>Actinomycetota</taxon>
        <taxon>Actinomycetes</taxon>
        <taxon>Pseudonocardiales</taxon>
        <taxon>Pseudonocardiaceae</taxon>
        <taxon>Saccharothrix</taxon>
    </lineage>
</organism>
<dbReference type="RefSeq" id="WP_153278565.1">
    <property type="nucleotide sequence ID" value="NZ_CP034550.1"/>
</dbReference>
<keyword evidence="3" id="KW-1185">Reference proteome</keyword>
<name>A0A5Q0H5Z3_SACSY</name>
<dbReference type="EMBL" id="CP034550">
    <property type="protein sequence ID" value="QFZ21270.1"/>
    <property type="molecule type" value="Genomic_DNA"/>
</dbReference>
<gene>
    <name evidence="2" type="ORF">EKG83_31250</name>
</gene>
<sequence>MEKRLLGVLATGTALTLLLGGQAVAAPEPQAVPMIQPDPLLMFPSKPAGVDWAEVVRDREAKVRARLQRVTAQAALPYREEEAAGTNGANDTPATAEHIAGFGTGRGTNSKVALTGDLKFDETIPVLPPLAEPNDSIGQAGDTGLVGGGQAVRASGTIGDGPYGSAGDGTGDVDFYRFNSGPDGATFSARTATPTGGLDTFLALFDVDGNLWTLSSESAGSPDAALTITPPPNRDFYLMVGSDPVGLPTDPKTPGTGGGVLTEGPYQLTINSGRRGGDLDYYSFDLRAGDVLGASVSGGGTRLAVLDPAGREVFGSSQDLTAIFAFDSPMPGGGNAVVDFVAPRAGRYLLGVEAGEGAYDVKLEAFRPGTETAPRGSVHTIFLDFDGARVNTAVFGTGGGLRDLSPLSAFLPRWGLTARDERALITAITATVRENLERDMLAKGTNPRFALRILNSRDHADPWGQPNVSRVVVGGTIAESGIPTVGIAQSIDAGNFGREETALVLLDEISSPAGPQISLNSYLGPGSDRVAFIGRAVGNITSHEAGHISGSWHTDLLNDVKGIMDPGGDPAVMFAVGPDGVGGTADDPDLDFVEERLNPGEGFTGTEDTVNRTAWAFVRGTG</sequence>
<accession>A0A5Q0H5Z3</accession>
<dbReference type="Gene3D" id="2.60.120.380">
    <property type="match status" value="2"/>
</dbReference>
<evidence type="ECO:0000313" key="3">
    <source>
        <dbReference type="Proteomes" id="UP000325787"/>
    </source>
</evidence>
<evidence type="ECO:0000256" key="1">
    <source>
        <dbReference type="SAM" id="SignalP"/>
    </source>
</evidence>
<reference evidence="3" key="1">
    <citation type="journal article" date="2021" name="Curr. Microbiol.">
        <title>Complete genome of nocamycin-producing strain Saccharothrix syringae NRRL B-16468 reveals the biosynthetic potential for secondary metabolites.</title>
        <authorList>
            <person name="Mo X."/>
            <person name="Yang S."/>
        </authorList>
    </citation>
    <scope>NUCLEOTIDE SEQUENCE [LARGE SCALE GENOMIC DNA]</scope>
    <source>
        <strain evidence="3">ATCC 51364 / DSM 43886 / JCM 6844 / KCTC 9398 / NBRC 14523 / NRRL B-16468 / INA 2240</strain>
    </source>
</reference>
<protein>
    <recommendedName>
        <fullName evidence="4">Peptidase C-terminal archaeal/bacterial domain-containing protein</fullName>
    </recommendedName>
</protein>
<proteinExistence type="predicted"/>
<dbReference type="KEGG" id="ssyi:EKG83_31250"/>
<feature type="signal peptide" evidence="1">
    <location>
        <begin position="1"/>
        <end position="25"/>
    </location>
</feature>
<evidence type="ECO:0000313" key="2">
    <source>
        <dbReference type="EMBL" id="QFZ21270.1"/>
    </source>
</evidence>
<dbReference type="Proteomes" id="UP000325787">
    <property type="component" value="Chromosome"/>
</dbReference>
<dbReference type="OrthoDB" id="227529at2"/>
<dbReference type="AlphaFoldDB" id="A0A5Q0H5Z3"/>
<feature type="chain" id="PRO_5024989790" description="Peptidase C-terminal archaeal/bacterial domain-containing protein" evidence="1">
    <location>
        <begin position="26"/>
        <end position="622"/>
    </location>
</feature>
<evidence type="ECO:0008006" key="4">
    <source>
        <dbReference type="Google" id="ProtNLM"/>
    </source>
</evidence>